<keyword evidence="2" id="KW-1185">Reference proteome</keyword>
<dbReference type="Proteomes" id="UP000321291">
    <property type="component" value="Chromosome"/>
</dbReference>
<gene>
    <name evidence="1" type="ORF">FSB73_08905</name>
</gene>
<dbReference type="RefSeq" id="WP_146781141.1">
    <property type="nucleotide sequence ID" value="NZ_CP042434.1"/>
</dbReference>
<evidence type="ECO:0000313" key="2">
    <source>
        <dbReference type="Proteomes" id="UP000321291"/>
    </source>
</evidence>
<protein>
    <recommendedName>
        <fullName evidence="3">Carboxypeptidase-like regulatory domain-containing protein</fullName>
    </recommendedName>
</protein>
<dbReference type="AlphaFoldDB" id="A0A5B8VJP4"/>
<accession>A0A5B8VJP4</accession>
<name>A0A5B8VJP4_9BACT</name>
<sequence length="270" mass="31427">MKAFGILLGVLLGIIIPVTGLLAQKIVTGHVFQDKYGTPLDSVVVYTQSGFQGKTDSSGAYLIRILPKDSIWFQFRDKLTHKYPTNTIKNPHNFEVQIYLPKNYVQTPKGYLPTVTVHSRNYYEDSLNFRQDYARTFNYQKPGKALGESFGLGDNGGVAVDFDQIINLFRFGYNKRQQVYQKFALDIEQEKYINHRFTKKLVEQITGLYDEARDEYMQACKPTYEQLIKMNDAQLSIYIKKSCQAYFHKKSNDKYEKNIFLSPYEQRDQH</sequence>
<dbReference type="EMBL" id="CP042434">
    <property type="protein sequence ID" value="QEC71764.1"/>
    <property type="molecule type" value="Genomic_DNA"/>
</dbReference>
<proteinExistence type="predicted"/>
<dbReference type="KEGG" id="agi:FSB73_08905"/>
<dbReference type="OrthoDB" id="714262at2"/>
<evidence type="ECO:0008006" key="3">
    <source>
        <dbReference type="Google" id="ProtNLM"/>
    </source>
</evidence>
<organism evidence="1 2">
    <name type="scientific">Arachidicoccus ginsenosidivorans</name>
    <dbReference type="NCBI Taxonomy" id="496057"/>
    <lineage>
        <taxon>Bacteria</taxon>
        <taxon>Pseudomonadati</taxon>
        <taxon>Bacteroidota</taxon>
        <taxon>Chitinophagia</taxon>
        <taxon>Chitinophagales</taxon>
        <taxon>Chitinophagaceae</taxon>
        <taxon>Arachidicoccus</taxon>
    </lineage>
</organism>
<evidence type="ECO:0000313" key="1">
    <source>
        <dbReference type="EMBL" id="QEC71764.1"/>
    </source>
</evidence>
<reference evidence="1 2" key="1">
    <citation type="journal article" date="2017" name="Int. J. Syst. Evol. Microbiol.">
        <title>Arachidicoccus ginsenosidivorans sp. nov., with ginsenoside-converting activity isolated from ginseng cultivating soil.</title>
        <authorList>
            <person name="Siddiqi M.Z."/>
            <person name="Aslam Z."/>
            <person name="Im W.T."/>
        </authorList>
    </citation>
    <scope>NUCLEOTIDE SEQUENCE [LARGE SCALE GENOMIC DNA]</scope>
    <source>
        <strain evidence="1 2">Gsoil 809</strain>
    </source>
</reference>